<dbReference type="RefSeq" id="XP_004183061.1">
    <property type="nucleotide sequence ID" value="XM_004183013.1"/>
</dbReference>
<organism evidence="1 2">
    <name type="scientific">Entamoeba invadens IP1</name>
    <dbReference type="NCBI Taxonomy" id="370355"/>
    <lineage>
        <taxon>Eukaryota</taxon>
        <taxon>Amoebozoa</taxon>
        <taxon>Evosea</taxon>
        <taxon>Archamoebae</taxon>
        <taxon>Mastigamoebida</taxon>
        <taxon>Entamoebidae</taxon>
        <taxon>Entamoeba</taxon>
    </lineage>
</organism>
<dbReference type="GeneID" id="14882672"/>
<sequence length="201" mass="23793">MEEDFPTKRKCEDYVPLQKQIITSQGIICVPPRQTQLVEPQTLFFNKKHAEKVTPRDEKLFHVFDYREEFQKTLTRDMQTVKFQKFLNETKTLKTSTLQNSEKVVKINMTYNHQNVYIQPYVVFMMSVFKRGDEAVWSEKKEAWFYVSEYGEIVLKNAFIEGSTFFSSLKCVAKIINDVHLYINFLVRNAETHVKCLFSVC</sequence>
<protein>
    <submittedName>
        <fullName evidence="1">Uncharacterized protein</fullName>
    </submittedName>
</protein>
<gene>
    <name evidence="1" type="ORF">EIN_468790</name>
</gene>
<proteinExistence type="predicted"/>
<dbReference type="EMBL" id="KB207240">
    <property type="protein sequence ID" value="ELP83715.1"/>
    <property type="molecule type" value="Genomic_DNA"/>
</dbReference>
<dbReference type="VEuPathDB" id="AmoebaDB:EIN_468790"/>
<name>A0A0A1TUJ3_ENTIV</name>
<accession>A0A0A1TUJ3</accession>
<dbReference type="KEGG" id="eiv:EIN_468790"/>
<reference evidence="1 2" key="1">
    <citation type="submission" date="2012-10" db="EMBL/GenBank/DDBJ databases">
        <authorList>
            <person name="Zafar N."/>
            <person name="Inman J."/>
            <person name="Hall N."/>
            <person name="Lorenzi H."/>
            <person name="Caler E."/>
        </authorList>
    </citation>
    <scope>NUCLEOTIDE SEQUENCE [LARGE SCALE GENOMIC DNA]</scope>
    <source>
        <strain evidence="1 2">IP1</strain>
    </source>
</reference>
<keyword evidence="2" id="KW-1185">Reference proteome</keyword>
<dbReference type="AlphaFoldDB" id="A0A0A1TUJ3"/>
<dbReference type="Proteomes" id="UP000014680">
    <property type="component" value="Unassembled WGS sequence"/>
</dbReference>
<evidence type="ECO:0000313" key="1">
    <source>
        <dbReference type="EMBL" id="ELP83715.1"/>
    </source>
</evidence>
<evidence type="ECO:0000313" key="2">
    <source>
        <dbReference type="Proteomes" id="UP000014680"/>
    </source>
</evidence>
<dbReference type="OMA" id="RNAETHV"/>